<accession>A0AA36MHY9</accession>
<dbReference type="InterPro" id="IPR051223">
    <property type="entry name" value="Polycystin"/>
</dbReference>
<protein>
    <recommendedName>
        <fullName evidence="7">Polycystin cation channel PKD1/PKD2 domain-containing protein</fullName>
    </recommendedName>
</protein>
<feature type="domain" description="Polycystin cation channel PKD1/PKD2" evidence="7">
    <location>
        <begin position="368"/>
        <end position="591"/>
    </location>
</feature>
<gene>
    <name evidence="8" type="ORF">EVOR1521_LOCUS2829</name>
</gene>
<dbReference type="Pfam" id="PF08016">
    <property type="entry name" value="PKD_channel"/>
    <property type="match status" value="1"/>
</dbReference>
<evidence type="ECO:0000259" key="7">
    <source>
        <dbReference type="Pfam" id="PF08016"/>
    </source>
</evidence>
<evidence type="ECO:0000256" key="5">
    <source>
        <dbReference type="SAM" id="MobiDB-lite"/>
    </source>
</evidence>
<evidence type="ECO:0000256" key="2">
    <source>
        <dbReference type="ARBA" id="ARBA00022692"/>
    </source>
</evidence>
<feature type="transmembrane region" description="Helical" evidence="6">
    <location>
        <begin position="500"/>
        <end position="522"/>
    </location>
</feature>
<comment type="subcellular location">
    <subcellularLocation>
        <location evidence="1">Membrane</location>
        <topology evidence="1">Multi-pass membrane protein</topology>
    </subcellularLocation>
</comment>
<feature type="region of interest" description="Disordered" evidence="5">
    <location>
        <begin position="752"/>
        <end position="774"/>
    </location>
</feature>
<keyword evidence="3 6" id="KW-1133">Transmembrane helix</keyword>
<evidence type="ECO:0000256" key="1">
    <source>
        <dbReference type="ARBA" id="ARBA00004141"/>
    </source>
</evidence>
<feature type="transmembrane region" description="Helical" evidence="6">
    <location>
        <begin position="360"/>
        <end position="379"/>
    </location>
</feature>
<name>A0AA36MHY9_9DINO</name>
<dbReference type="PANTHER" id="PTHR10877:SF183">
    <property type="entry name" value="AT14535P-RELATED"/>
    <property type="match status" value="1"/>
</dbReference>
<dbReference type="EMBL" id="CAUJNA010000158">
    <property type="protein sequence ID" value="CAJ1372839.1"/>
    <property type="molecule type" value="Genomic_DNA"/>
</dbReference>
<organism evidence="8 9">
    <name type="scientific">Effrenium voratum</name>
    <dbReference type="NCBI Taxonomy" id="2562239"/>
    <lineage>
        <taxon>Eukaryota</taxon>
        <taxon>Sar</taxon>
        <taxon>Alveolata</taxon>
        <taxon>Dinophyceae</taxon>
        <taxon>Suessiales</taxon>
        <taxon>Symbiodiniaceae</taxon>
        <taxon>Effrenium</taxon>
    </lineage>
</organism>
<evidence type="ECO:0000256" key="3">
    <source>
        <dbReference type="ARBA" id="ARBA00022989"/>
    </source>
</evidence>
<evidence type="ECO:0000256" key="6">
    <source>
        <dbReference type="SAM" id="Phobius"/>
    </source>
</evidence>
<dbReference type="AlphaFoldDB" id="A0AA36MHY9"/>
<proteinExistence type="predicted"/>
<dbReference type="GO" id="GO:0016020">
    <property type="term" value="C:membrane"/>
    <property type="evidence" value="ECO:0007669"/>
    <property type="project" value="UniProtKB-SubCell"/>
</dbReference>
<feature type="transmembrane region" description="Helical" evidence="6">
    <location>
        <begin position="558"/>
        <end position="584"/>
    </location>
</feature>
<evidence type="ECO:0000256" key="4">
    <source>
        <dbReference type="ARBA" id="ARBA00023136"/>
    </source>
</evidence>
<feature type="transmembrane region" description="Helical" evidence="6">
    <location>
        <begin position="399"/>
        <end position="421"/>
    </location>
</feature>
<dbReference type="Gene3D" id="1.10.287.70">
    <property type="match status" value="1"/>
</dbReference>
<evidence type="ECO:0000313" key="8">
    <source>
        <dbReference type="EMBL" id="CAJ1372839.1"/>
    </source>
</evidence>
<dbReference type="PANTHER" id="PTHR10877">
    <property type="entry name" value="POLYCYSTIN FAMILY MEMBER"/>
    <property type="match status" value="1"/>
</dbReference>
<reference evidence="8" key="1">
    <citation type="submission" date="2023-08" db="EMBL/GenBank/DDBJ databases">
        <authorList>
            <person name="Chen Y."/>
            <person name="Shah S."/>
            <person name="Dougan E. K."/>
            <person name="Thang M."/>
            <person name="Chan C."/>
        </authorList>
    </citation>
    <scope>NUCLEOTIDE SEQUENCE</scope>
</reference>
<comment type="caution">
    <text evidence="8">The sequence shown here is derived from an EMBL/GenBank/DDBJ whole genome shotgun (WGS) entry which is preliminary data.</text>
</comment>
<evidence type="ECO:0000313" key="9">
    <source>
        <dbReference type="Proteomes" id="UP001178507"/>
    </source>
</evidence>
<keyword evidence="4 6" id="KW-0472">Membrane</keyword>
<feature type="transmembrane region" description="Helical" evidence="6">
    <location>
        <begin position="49"/>
        <end position="69"/>
    </location>
</feature>
<sequence>MSQDAGEMSDIAMPVKRAHKVLRSVAISNSTRIVERHALKEVIEDTNRRFWGCVMLPITLAFFAFYSLSSILHEDVPSKHITEFPVRNALNPLLDEDDEPTADMLDGLTTTMDVWNYLERVFIPFFLRDTDVYQRPLPEDQRGTYLQYNQVLGGIILTLERGLKEQCEEALVDHLTCFPQDAISADQFGGNISALYEPGKDAAYWYSGNESLLDCPDEGFVIPECVDSSNFTARPKRSINVWTLDRRLAPLRQELTGVMPIQQNSLTKILEGDKGFKFTLRAKDSSAKNQKRFQYLKDRGWLDEQSLSLEAKVVAYNYQLDIPRLVKVQFNFYFSRGGGIYTKQLIEVATLKTWPRHNRALLLFVDIVFFFMCLASSAFMAREFSKDMKEGKFLGHFNAINTITWLSCGFGWAHLGMLFGLEVYRKMVMASIEDYFDFPDTFSTLEVMRLSDSMAEFSSYQRIFISYAHILFMARCFLSLQWQPRLAIITSTLKVSTVDLLHFLIVLIPTWCGFAIAGMIMFGRRMQAFSTPLSGFAMCLQLAMEGEYDWQGMSSEDWFITLLWCWIYMVLLVMVMLNMVLAIIMDVYAEVRRQQGETMSMFQHCTYLFKRAYYHKMWVPDRELWERVAEMPETIIVDDILEAYPDMPEFQLNFLCDAARNRTRVIQREGIDPTWTVQMVAAIHISLEEIMADLSKLKKRGWLGKGFEVPNDDDRNCVKEILAGVAVQSNWMSAAQKHVSWLHEQIGVEGTSSFDMKPTGQVDMPVIRPRQGND</sequence>
<dbReference type="InterPro" id="IPR013122">
    <property type="entry name" value="PKD1_2_channel"/>
</dbReference>
<dbReference type="Proteomes" id="UP001178507">
    <property type="component" value="Unassembled WGS sequence"/>
</dbReference>
<keyword evidence="9" id="KW-1185">Reference proteome</keyword>
<keyword evidence="2 6" id="KW-0812">Transmembrane</keyword>